<organism evidence="1">
    <name type="scientific">Arundo donax</name>
    <name type="common">Giant reed</name>
    <name type="synonym">Donax arundinaceus</name>
    <dbReference type="NCBI Taxonomy" id="35708"/>
    <lineage>
        <taxon>Eukaryota</taxon>
        <taxon>Viridiplantae</taxon>
        <taxon>Streptophyta</taxon>
        <taxon>Embryophyta</taxon>
        <taxon>Tracheophyta</taxon>
        <taxon>Spermatophyta</taxon>
        <taxon>Magnoliopsida</taxon>
        <taxon>Liliopsida</taxon>
        <taxon>Poales</taxon>
        <taxon>Poaceae</taxon>
        <taxon>PACMAD clade</taxon>
        <taxon>Arundinoideae</taxon>
        <taxon>Arundineae</taxon>
        <taxon>Arundo</taxon>
    </lineage>
</organism>
<reference evidence="1" key="1">
    <citation type="submission" date="2014-09" db="EMBL/GenBank/DDBJ databases">
        <authorList>
            <person name="Magalhaes I.L.F."/>
            <person name="Oliveira U."/>
            <person name="Santos F.R."/>
            <person name="Vidigal T.H.D.A."/>
            <person name="Brescovit A.D."/>
            <person name="Santos A.J."/>
        </authorList>
    </citation>
    <scope>NUCLEOTIDE SEQUENCE</scope>
    <source>
        <tissue evidence="1">Shoot tissue taken approximately 20 cm above the soil surface</tissue>
    </source>
</reference>
<protein>
    <submittedName>
        <fullName evidence="1">Uncharacterized protein</fullName>
    </submittedName>
</protein>
<sequence>MARQLAVKCDWASLRHCLAPFYEHASCF</sequence>
<evidence type="ECO:0000313" key="1">
    <source>
        <dbReference type="EMBL" id="JAD51401.1"/>
    </source>
</evidence>
<name>A0A0A9AJQ1_ARUDO</name>
<proteinExistence type="predicted"/>
<accession>A0A0A9AJQ1</accession>
<reference evidence="1" key="2">
    <citation type="journal article" date="2015" name="Data Brief">
        <title>Shoot transcriptome of the giant reed, Arundo donax.</title>
        <authorList>
            <person name="Barrero R.A."/>
            <person name="Guerrero F.D."/>
            <person name="Moolhuijzen P."/>
            <person name="Goolsby J.A."/>
            <person name="Tidwell J."/>
            <person name="Bellgard S.E."/>
            <person name="Bellgard M.I."/>
        </authorList>
    </citation>
    <scope>NUCLEOTIDE SEQUENCE</scope>
    <source>
        <tissue evidence="1">Shoot tissue taken approximately 20 cm above the soil surface</tissue>
    </source>
</reference>
<dbReference type="EMBL" id="GBRH01246494">
    <property type="protein sequence ID" value="JAD51401.1"/>
    <property type="molecule type" value="Transcribed_RNA"/>
</dbReference>
<dbReference type="AlphaFoldDB" id="A0A0A9AJQ1"/>